<protein>
    <submittedName>
        <fullName evidence="11">NADH dehydrogenase (Ubiquinone) 1 alpha subcomplex 5</fullName>
    </submittedName>
</protein>
<evidence type="ECO:0000313" key="11">
    <source>
        <dbReference type="EMBL" id="PIK37162.1"/>
    </source>
</evidence>
<evidence type="ECO:0000313" key="12">
    <source>
        <dbReference type="Proteomes" id="UP000230750"/>
    </source>
</evidence>
<comment type="caution">
    <text evidence="11">The sequence shown here is derived from an EMBL/GenBank/DDBJ whole genome shotgun (WGS) entry which is preliminary data.</text>
</comment>
<comment type="subunit">
    <text evidence="4">Complex I is composed of 45 different subunits.</text>
</comment>
<accession>A0A2G8JN22</accession>
<evidence type="ECO:0000256" key="7">
    <source>
        <dbReference type="ARBA" id="ARBA00022792"/>
    </source>
</evidence>
<proteinExistence type="inferred from homology"/>
<evidence type="ECO:0000256" key="1">
    <source>
        <dbReference type="ARBA" id="ARBA00003195"/>
    </source>
</evidence>
<evidence type="ECO:0000256" key="8">
    <source>
        <dbReference type="ARBA" id="ARBA00022982"/>
    </source>
</evidence>
<name>A0A2G8JN22_STIJA</name>
<keyword evidence="9" id="KW-0496">Mitochondrion</keyword>
<comment type="subcellular location">
    <subcellularLocation>
        <location evidence="2">Mitochondrion inner membrane</location>
        <topology evidence="2">Peripheral membrane protein</topology>
        <orientation evidence="2">Matrix side</orientation>
    </subcellularLocation>
</comment>
<keyword evidence="7" id="KW-0999">Mitochondrion inner membrane</keyword>
<evidence type="ECO:0000256" key="10">
    <source>
        <dbReference type="ARBA" id="ARBA00023136"/>
    </source>
</evidence>
<dbReference type="STRING" id="307972.A0A2G8JN22"/>
<dbReference type="AlphaFoldDB" id="A0A2G8JN22"/>
<dbReference type="PANTHER" id="PTHR12653:SF0">
    <property type="entry name" value="NADH DEHYDROGENASE [UBIQUINONE] 1 ALPHA SUBCOMPLEX SUBUNIT 5"/>
    <property type="match status" value="1"/>
</dbReference>
<evidence type="ECO:0000256" key="2">
    <source>
        <dbReference type="ARBA" id="ARBA00004443"/>
    </source>
</evidence>
<dbReference type="GO" id="GO:0022904">
    <property type="term" value="P:respiratory electron transport chain"/>
    <property type="evidence" value="ECO:0007669"/>
    <property type="project" value="InterPro"/>
</dbReference>
<comment type="similarity">
    <text evidence="3">Belongs to the complex I NDUFA5 subunit family.</text>
</comment>
<keyword evidence="6" id="KW-0679">Respiratory chain</keyword>
<dbReference type="PANTHER" id="PTHR12653">
    <property type="entry name" value="NADH-UBIQUINONE OXIDOREDUCTASE 13 KD-B SUBUNIT"/>
    <property type="match status" value="1"/>
</dbReference>
<evidence type="ECO:0000256" key="9">
    <source>
        <dbReference type="ARBA" id="ARBA00023128"/>
    </source>
</evidence>
<evidence type="ECO:0000256" key="6">
    <source>
        <dbReference type="ARBA" id="ARBA00022660"/>
    </source>
</evidence>
<keyword evidence="5" id="KW-0813">Transport</keyword>
<keyword evidence="10" id="KW-0472">Membrane</keyword>
<keyword evidence="8" id="KW-0249">Electron transport</keyword>
<evidence type="ECO:0000256" key="5">
    <source>
        <dbReference type="ARBA" id="ARBA00022448"/>
    </source>
</evidence>
<dbReference type="Pfam" id="PF04716">
    <property type="entry name" value="ETC_C1_NDUFA5"/>
    <property type="match status" value="1"/>
</dbReference>
<organism evidence="11 12">
    <name type="scientific">Stichopus japonicus</name>
    <name type="common">Sea cucumber</name>
    <dbReference type="NCBI Taxonomy" id="307972"/>
    <lineage>
        <taxon>Eukaryota</taxon>
        <taxon>Metazoa</taxon>
        <taxon>Echinodermata</taxon>
        <taxon>Eleutherozoa</taxon>
        <taxon>Echinozoa</taxon>
        <taxon>Holothuroidea</taxon>
        <taxon>Aspidochirotacea</taxon>
        <taxon>Aspidochirotida</taxon>
        <taxon>Stichopodidae</taxon>
        <taxon>Apostichopus</taxon>
    </lineage>
</organism>
<dbReference type="EMBL" id="MRZV01001545">
    <property type="protein sequence ID" value="PIK37162.1"/>
    <property type="molecule type" value="Genomic_DNA"/>
</dbReference>
<sequence length="116" mass="13301">MAGPLKKTTGLVGLAVEAKPLERLKLVYEKVLGALQEIPKESGYREYTEQMVKDRMIMIEKDADVSKIENKLNVGQIEEVIRQADDELSLARKIVGWKVWEPLKEEAPPNQWKWPV</sequence>
<evidence type="ECO:0000256" key="4">
    <source>
        <dbReference type="ARBA" id="ARBA00011533"/>
    </source>
</evidence>
<keyword evidence="11" id="KW-0830">Ubiquinone</keyword>
<comment type="function">
    <text evidence="1">Accessory subunit of the mitochondrial membrane respiratory chain NADH dehydrogenase (Complex I), that is believed not to be involved in catalysis. Complex I functions in the transfer of electrons from NADH to the respiratory chain. The immediate electron acceptor for the enzyme is believed to be ubiquinone.</text>
</comment>
<dbReference type="InterPro" id="IPR006806">
    <property type="entry name" value="NDUFA5"/>
</dbReference>
<dbReference type="GO" id="GO:0005743">
    <property type="term" value="C:mitochondrial inner membrane"/>
    <property type="evidence" value="ECO:0007669"/>
    <property type="project" value="UniProtKB-SubCell"/>
</dbReference>
<reference evidence="11 12" key="1">
    <citation type="journal article" date="2017" name="PLoS Biol.">
        <title>The sea cucumber genome provides insights into morphological evolution and visceral regeneration.</title>
        <authorList>
            <person name="Zhang X."/>
            <person name="Sun L."/>
            <person name="Yuan J."/>
            <person name="Sun Y."/>
            <person name="Gao Y."/>
            <person name="Zhang L."/>
            <person name="Li S."/>
            <person name="Dai H."/>
            <person name="Hamel J.F."/>
            <person name="Liu C."/>
            <person name="Yu Y."/>
            <person name="Liu S."/>
            <person name="Lin W."/>
            <person name="Guo K."/>
            <person name="Jin S."/>
            <person name="Xu P."/>
            <person name="Storey K.B."/>
            <person name="Huan P."/>
            <person name="Zhang T."/>
            <person name="Zhou Y."/>
            <person name="Zhang J."/>
            <person name="Lin C."/>
            <person name="Li X."/>
            <person name="Xing L."/>
            <person name="Huo D."/>
            <person name="Sun M."/>
            <person name="Wang L."/>
            <person name="Mercier A."/>
            <person name="Li F."/>
            <person name="Yang H."/>
            <person name="Xiang J."/>
        </authorList>
    </citation>
    <scope>NUCLEOTIDE SEQUENCE [LARGE SCALE GENOMIC DNA]</scope>
    <source>
        <strain evidence="11">Shaxun</strain>
        <tissue evidence="11">Muscle</tissue>
    </source>
</reference>
<dbReference type="Proteomes" id="UP000230750">
    <property type="component" value="Unassembled WGS sequence"/>
</dbReference>
<gene>
    <name evidence="11" type="ORF">BSL78_26000</name>
</gene>
<keyword evidence="12" id="KW-1185">Reference proteome</keyword>
<evidence type="ECO:0000256" key="3">
    <source>
        <dbReference type="ARBA" id="ARBA00010261"/>
    </source>
</evidence>
<dbReference type="OrthoDB" id="286811at2759"/>